<dbReference type="PANTHER" id="PTHR12745:SF6">
    <property type="entry name" value="PROTEIN ST7 HOMOLOG"/>
    <property type="match status" value="1"/>
</dbReference>
<evidence type="ECO:0000256" key="6">
    <source>
        <dbReference type="ARBA" id="ARBA00040270"/>
    </source>
</evidence>
<evidence type="ECO:0000256" key="2">
    <source>
        <dbReference type="ARBA" id="ARBA00009751"/>
    </source>
</evidence>
<protein>
    <recommendedName>
        <fullName evidence="6">Protein ST7 homolog</fullName>
    </recommendedName>
</protein>
<keyword evidence="5 7" id="KW-0472">Membrane</keyword>
<evidence type="ECO:0000256" key="3">
    <source>
        <dbReference type="ARBA" id="ARBA00022692"/>
    </source>
</evidence>
<dbReference type="InterPro" id="IPR011990">
    <property type="entry name" value="TPR-like_helical_dom_sf"/>
</dbReference>
<organism evidence="8 9">
    <name type="scientific">Pristionchus entomophagus</name>
    <dbReference type="NCBI Taxonomy" id="358040"/>
    <lineage>
        <taxon>Eukaryota</taxon>
        <taxon>Metazoa</taxon>
        <taxon>Ecdysozoa</taxon>
        <taxon>Nematoda</taxon>
        <taxon>Chromadorea</taxon>
        <taxon>Rhabditida</taxon>
        <taxon>Rhabditina</taxon>
        <taxon>Diplogasteromorpha</taxon>
        <taxon>Diplogasteroidea</taxon>
        <taxon>Neodiplogasteridae</taxon>
        <taxon>Pristionchus</taxon>
    </lineage>
</organism>
<evidence type="ECO:0000313" key="9">
    <source>
        <dbReference type="Proteomes" id="UP001432027"/>
    </source>
</evidence>
<dbReference type="PANTHER" id="PTHR12745">
    <property type="entry name" value="SUPPRESSION OF TUMORIGENICITY 7"/>
    <property type="match status" value="1"/>
</dbReference>
<gene>
    <name evidence="8" type="ORF">PENTCL1PPCAC_18245</name>
</gene>
<keyword evidence="3 7" id="KW-0812">Transmembrane</keyword>
<keyword evidence="4 7" id="KW-1133">Transmembrane helix</keyword>
<dbReference type="InterPro" id="IPR007311">
    <property type="entry name" value="ST7"/>
</dbReference>
<evidence type="ECO:0000256" key="4">
    <source>
        <dbReference type="ARBA" id="ARBA00022989"/>
    </source>
</evidence>
<keyword evidence="9" id="KW-1185">Reference proteome</keyword>
<comment type="caution">
    <text evidence="8">The sequence shown here is derived from an EMBL/GenBank/DDBJ whole genome shotgun (WGS) entry which is preliminary data.</text>
</comment>
<accession>A0AAV5TNU7</accession>
<evidence type="ECO:0000256" key="5">
    <source>
        <dbReference type="ARBA" id="ARBA00023136"/>
    </source>
</evidence>
<evidence type="ECO:0000313" key="8">
    <source>
        <dbReference type="EMBL" id="GMS96070.1"/>
    </source>
</evidence>
<evidence type="ECO:0000256" key="1">
    <source>
        <dbReference type="ARBA" id="ARBA00004141"/>
    </source>
</evidence>
<dbReference type="GO" id="GO:0016020">
    <property type="term" value="C:membrane"/>
    <property type="evidence" value="ECO:0007669"/>
    <property type="project" value="UniProtKB-SubCell"/>
</dbReference>
<comment type="similarity">
    <text evidence="2">Belongs to the ST7 family.</text>
</comment>
<proteinExistence type="inferred from homology"/>
<dbReference type="Gene3D" id="1.25.40.10">
    <property type="entry name" value="Tetratricopeptide repeat domain"/>
    <property type="match status" value="1"/>
</dbReference>
<dbReference type="AlphaFoldDB" id="A0AAV5TNU7"/>
<comment type="subcellular location">
    <subcellularLocation>
        <location evidence="1">Membrane</location>
        <topology evidence="1">Multi-pass membrane protein</topology>
    </subcellularLocation>
</comment>
<evidence type="ECO:0000256" key="7">
    <source>
        <dbReference type="SAM" id="Phobius"/>
    </source>
</evidence>
<dbReference type="EMBL" id="BTSX01000004">
    <property type="protein sequence ID" value="GMS96070.1"/>
    <property type="molecule type" value="Genomic_DNA"/>
</dbReference>
<sequence length="473" mass="54737">MTTTISALLTGFSDHESSDDAEELELQRKLKEQEECKVWRNAYALIRGPEYFRYKKTRNQDPLTFYDMNLTSQDHQAFFILDDETDKEDLKIMNAAWRERETDIRIQYATEALEKNENCAMAMVMMAEEQSETIVDCEAMLRKALRSAEMQYKKPPSSNQSYHDGSVEFYRQGANVMSYIRRRLAMCARKQGRLREAIKIFKECHKELAMQSVYAVQENLIECYLELCSYADVQSLLVRYDGYDLDLREPRSAVLIYTSALLKARAVADKFAMEYSARRGLSIAESNAVEAIMRAFEYNPHVPYYLLEMKSMILPPEHYLRRGDSEAICYAFNHLQHWKRIDGALHLLQCTWKGAFPTVARSINMNQYTQYSNTIEQADRELLPTWHVVSVFPKKESAFLNVLLCFLCLVIAVSSIIICHYPATFHEFIQALTTHCTSFCGWLYNAIGAWVPENVVELLASKSRTDSATVENF</sequence>
<dbReference type="Pfam" id="PF04184">
    <property type="entry name" value="ST7"/>
    <property type="match status" value="1"/>
</dbReference>
<name>A0AAV5TNU7_9BILA</name>
<reference evidence="8" key="1">
    <citation type="submission" date="2023-10" db="EMBL/GenBank/DDBJ databases">
        <title>Genome assembly of Pristionchus species.</title>
        <authorList>
            <person name="Yoshida K."/>
            <person name="Sommer R.J."/>
        </authorList>
    </citation>
    <scope>NUCLEOTIDE SEQUENCE</scope>
    <source>
        <strain evidence="8">RS0144</strain>
    </source>
</reference>
<dbReference type="Proteomes" id="UP001432027">
    <property type="component" value="Unassembled WGS sequence"/>
</dbReference>
<feature type="transmembrane region" description="Helical" evidence="7">
    <location>
        <begin position="398"/>
        <end position="419"/>
    </location>
</feature>